<accession>A0A6A8A0D9</accession>
<sequence>MMSLARRDLPLTLYAGKPLTHYSRKPLTLTLSPQAGRGDSPCAAAAVAQDGAAYPFSPRAGRRWRQPDEGRTAESAIAPNAIFQEAR</sequence>
<proteinExistence type="predicted"/>
<evidence type="ECO:0000256" key="1">
    <source>
        <dbReference type="SAM" id="MobiDB-lite"/>
    </source>
</evidence>
<name>A0A6A8A0D9_RHIML</name>
<protein>
    <submittedName>
        <fullName evidence="2">Uncharacterized protein</fullName>
    </submittedName>
</protein>
<dbReference type="AlphaFoldDB" id="A0A6A8A0D9"/>
<dbReference type="EMBL" id="WISP01000219">
    <property type="protein sequence ID" value="MQW08410.1"/>
    <property type="molecule type" value="Genomic_DNA"/>
</dbReference>
<organism evidence="2">
    <name type="scientific">Rhizobium meliloti</name>
    <name type="common">Ensifer meliloti</name>
    <name type="synonym">Sinorhizobium meliloti</name>
    <dbReference type="NCBI Taxonomy" id="382"/>
    <lineage>
        <taxon>Bacteria</taxon>
        <taxon>Pseudomonadati</taxon>
        <taxon>Pseudomonadota</taxon>
        <taxon>Alphaproteobacteria</taxon>
        <taxon>Hyphomicrobiales</taxon>
        <taxon>Rhizobiaceae</taxon>
        <taxon>Sinorhizobium/Ensifer group</taxon>
        <taxon>Sinorhizobium</taxon>
    </lineage>
</organism>
<comment type="caution">
    <text evidence="2">The sequence shown here is derived from an EMBL/GenBank/DDBJ whole genome shotgun (WGS) entry which is preliminary data.</text>
</comment>
<reference evidence="2" key="1">
    <citation type="journal article" date="2013" name="Genome Biol.">
        <title>Comparative genomics of the core and accessory genomes of 48 Sinorhizobium strains comprising five genospecies.</title>
        <authorList>
            <person name="Sugawara M."/>
            <person name="Epstein B."/>
            <person name="Badgley B.D."/>
            <person name="Unno T."/>
            <person name="Xu L."/>
            <person name="Reese J."/>
            <person name="Gyaneshwar P."/>
            <person name="Denny R."/>
            <person name="Mudge J."/>
            <person name="Bharti A.K."/>
            <person name="Farmer A.D."/>
            <person name="May G.D."/>
            <person name="Woodward J.E."/>
            <person name="Medigue C."/>
            <person name="Vallenet D."/>
            <person name="Lajus A."/>
            <person name="Rouy Z."/>
            <person name="Martinez-Vaz B."/>
            <person name="Tiffin P."/>
            <person name="Young N.D."/>
            <person name="Sadowsky M.J."/>
        </authorList>
    </citation>
    <scope>NUCLEOTIDE SEQUENCE</scope>
    <source>
        <strain evidence="2">M30</strain>
    </source>
</reference>
<feature type="region of interest" description="Disordered" evidence="1">
    <location>
        <begin position="57"/>
        <end position="80"/>
    </location>
</feature>
<gene>
    <name evidence="2" type="ORF">GHK45_33195</name>
</gene>
<evidence type="ECO:0000313" key="2">
    <source>
        <dbReference type="EMBL" id="MQW08410.1"/>
    </source>
</evidence>